<organism evidence="5">
    <name type="scientific">Schizophyllum commune (strain H4-8 / FGSC 9210)</name>
    <name type="common">Split gill fungus</name>
    <dbReference type="NCBI Taxonomy" id="578458"/>
    <lineage>
        <taxon>Eukaryota</taxon>
        <taxon>Fungi</taxon>
        <taxon>Dikarya</taxon>
        <taxon>Basidiomycota</taxon>
        <taxon>Agaricomycotina</taxon>
        <taxon>Agaricomycetes</taxon>
        <taxon>Agaricomycetidae</taxon>
        <taxon>Agaricales</taxon>
        <taxon>Schizophyllaceae</taxon>
        <taxon>Schizophyllum</taxon>
    </lineage>
</organism>
<dbReference type="InterPro" id="IPR036291">
    <property type="entry name" value="NAD(P)-bd_dom_sf"/>
</dbReference>
<evidence type="ECO:0000259" key="3">
    <source>
        <dbReference type="SMART" id="SM00822"/>
    </source>
</evidence>
<gene>
    <name evidence="4" type="ORF">SCHCODRAFT_17565</name>
</gene>
<evidence type="ECO:0000313" key="5">
    <source>
        <dbReference type="Proteomes" id="UP000007431"/>
    </source>
</evidence>
<name>D8QHQ1_SCHCM</name>
<dbReference type="Pfam" id="PF13561">
    <property type="entry name" value="adh_short_C2"/>
    <property type="match status" value="1"/>
</dbReference>
<dbReference type="PANTHER" id="PTHR43639:SF1">
    <property type="entry name" value="SHORT-CHAIN DEHYDROGENASE_REDUCTASE FAMILY PROTEIN"/>
    <property type="match status" value="1"/>
</dbReference>
<sequence>MSGGTFLSGKVALVTGSSRGIGASAALGLAEAGADVVVNYVKSKGPAEEVATKARALGVRAEVIQADVTNPQEIERLFTEAIQKLGRIDIVFSNAGIEAWSRPDDFTREEMDKVFATNVYSQLFVAQQAYKHLQDEGRLILMSSIAAHMGRPEHALYAASKAAVQGATRALAWDFGPRKITVNAVAPGGIKTDMYVEAAGKYFPGGDKMSAEEIDKITGSWSPLNRPGYPEDVVGAVLLLASPHSQWLTGQTLQVSGGARMV</sequence>
<comment type="similarity">
    <text evidence="1">Belongs to the short-chain dehydrogenases/reductases (SDR) family.</text>
</comment>
<accession>D8QHQ1</accession>
<reference evidence="4 5" key="1">
    <citation type="journal article" date="2010" name="Nat. Biotechnol.">
        <title>Genome sequence of the model mushroom Schizophyllum commune.</title>
        <authorList>
            <person name="Ohm R.A."/>
            <person name="de Jong J.F."/>
            <person name="Lugones L.G."/>
            <person name="Aerts A."/>
            <person name="Kothe E."/>
            <person name="Stajich J.E."/>
            <person name="de Vries R.P."/>
            <person name="Record E."/>
            <person name="Levasseur A."/>
            <person name="Baker S.E."/>
            <person name="Bartholomew K.A."/>
            <person name="Coutinho P.M."/>
            <person name="Erdmann S."/>
            <person name="Fowler T.J."/>
            <person name="Gathman A.C."/>
            <person name="Lombard V."/>
            <person name="Henrissat B."/>
            <person name="Knabe N."/>
            <person name="Kuees U."/>
            <person name="Lilly W.W."/>
            <person name="Lindquist E."/>
            <person name="Lucas S."/>
            <person name="Magnuson J.K."/>
            <person name="Piumi F."/>
            <person name="Raudaskoski M."/>
            <person name="Salamov A."/>
            <person name="Schmutz J."/>
            <person name="Schwarze F.W.M.R."/>
            <person name="vanKuyk P.A."/>
            <person name="Horton J.S."/>
            <person name="Grigoriev I.V."/>
            <person name="Woesten H.A.B."/>
        </authorList>
    </citation>
    <scope>NUCLEOTIDE SEQUENCE [LARGE SCALE GENOMIC DNA]</scope>
    <source>
        <strain evidence="5">H4-8 / FGSC 9210</strain>
    </source>
</reference>
<dbReference type="PRINTS" id="PR00080">
    <property type="entry name" value="SDRFAMILY"/>
</dbReference>
<dbReference type="InParanoid" id="D8QHQ1"/>
<dbReference type="GeneID" id="9597620"/>
<keyword evidence="5" id="KW-1185">Reference proteome</keyword>
<evidence type="ECO:0000313" key="4">
    <source>
        <dbReference type="EMBL" id="EFI92717.1"/>
    </source>
</evidence>
<dbReference type="EMBL" id="GL377312">
    <property type="protein sequence ID" value="EFI92717.1"/>
    <property type="molecule type" value="Genomic_DNA"/>
</dbReference>
<dbReference type="InterPro" id="IPR057326">
    <property type="entry name" value="KR_dom"/>
</dbReference>
<dbReference type="InterPro" id="IPR002347">
    <property type="entry name" value="SDR_fam"/>
</dbReference>
<dbReference type="SMART" id="SM00822">
    <property type="entry name" value="PKS_KR"/>
    <property type="match status" value="1"/>
</dbReference>
<dbReference type="PRINTS" id="PR00081">
    <property type="entry name" value="GDHRDH"/>
</dbReference>
<dbReference type="GO" id="GO:0016491">
    <property type="term" value="F:oxidoreductase activity"/>
    <property type="evidence" value="ECO:0007669"/>
    <property type="project" value="UniProtKB-KW"/>
</dbReference>
<dbReference type="AlphaFoldDB" id="D8QHQ1"/>
<keyword evidence="2" id="KW-0560">Oxidoreductase</keyword>
<proteinExistence type="inferred from homology"/>
<feature type="domain" description="Ketoreductase" evidence="3">
    <location>
        <begin position="10"/>
        <end position="193"/>
    </location>
</feature>
<dbReference type="KEGG" id="scm:SCHCO_02641189"/>
<dbReference type="HOGENOM" id="CLU_010194_1_3_1"/>
<dbReference type="OMA" id="CLMLPLD"/>
<dbReference type="VEuPathDB" id="FungiDB:SCHCODRAFT_02641189"/>
<dbReference type="PANTHER" id="PTHR43639">
    <property type="entry name" value="OXIDOREDUCTASE, SHORT-CHAIN DEHYDROGENASE/REDUCTASE FAMILY (AFU_ORTHOLOGUE AFUA_5G02870)"/>
    <property type="match status" value="1"/>
</dbReference>
<evidence type="ECO:0000256" key="2">
    <source>
        <dbReference type="ARBA" id="ARBA00023002"/>
    </source>
</evidence>
<dbReference type="eggNOG" id="KOG0725">
    <property type="taxonomic scope" value="Eukaryota"/>
</dbReference>
<dbReference type="FunFam" id="3.40.50.720:FF:000084">
    <property type="entry name" value="Short-chain dehydrogenase reductase"/>
    <property type="match status" value="1"/>
</dbReference>
<dbReference type="RefSeq" id="XP_003027620.1">
    <property type="nucleotide sequence ID" value="XM_003027574.1"/>
</dbReference>
<dbReference type="OrthoDB" id="5327538at2759"/>
<protein>
    <recommendedName>
        <fullName evidence="3">Ketoreductase domain-containing protein</fullName>
    </recommendedName>
</protein>
<dbReference type="SUPFAM" id="SSF51735">
    <property type="entry name" value="NAD(P)-binding Rossmann-fold domains"/>
    <property type="match status" value="1"/>
</dbReference>
<dbReference type="Proteomes" id="UP000007431">
    <property type="component" value="Unassembled WGS sequence"/>
</dbReference>
<dbReference type="Gene3D" id="3.40.50.720">
    <property type="entry name" value="NAD(P)-binding Rossmann-like Domain"/>
    <property type="match status" value="1"/>
</dbReference>
<evidence type="ECO:0000256" key="1">
    <source>
        <dbReference type="ARBA" id="ARBA00006484"/>
    </source>
</evidence>